<keyword evidence="9" id="KW-1133">Transmembrane helix</keyword>
<dbReference type="GO" id="GO:0050863">
    <property type="term" value="P:regulation of T cell activation"/>
    <property type="evidence" value="ECO:0007669"/>
    <property type="project" value="UniProtKB-ARBA"/>
</dbReference>
<dbReference type="PANTHER" id="PTHR24100">
    <property type="entry name" value="BUTYROPHILIN"/>
    <property type="match status" value="1"/>
</dbReference>
<dbReference type="SUPFAM" id="SSF48726">
    <property type="entry name" value="Immunoglobulin"/>
    <property type="match status" value="1"/>
</dbReference>
<dbReference type="InterPro" id="IPR013783">
    <property type="entry name" value="Ig-like_fold"/>
</dbReference>
<keyword evidence="4" id="KW-1015">Disulfide bond</keyword>
<keyword evidence="9" id="KW-0812">Transmembrane</keyword>
<dbReference type="Pfam" id="PF22705">
    <property type="entry name" value="C2-set_3"/>
    <property type="match status" value="1"/>
</dbReference>
<feature type="compositionally biased region" description="Polar residues" evidence="8">
    <location>
        <begin position="524"/>
        <end position="536"/>
    </location>
</feature>
<dbReference type="InterPro" id="IPR036179">
    <property type="entry name" value="Ig-like_dom_sf"/>
</dbReference>
<dbReference type="InterPro" id="IPR013106">
    <property type="entry name" value="Ig_V-set"/>
</dbReference>
<feature type="domain" description="Ig-like" evidence="11">
    <location>
        <begin position="33"/>
        <end position="127"/>
    </location>
</feature>
<dbReference type="InterPro" id="IPR003599">
    <property type="entry name" value="Ig_sub"/>
</dbReference>
<dbReference type="GO" id="GO:0050852">
    <property type="term" value="P:T cell receptor signaling pathway"/>
    <property type="evidence" value="ECO:0007669"/>
    <property type="project" value="TreeGrafter"/>
</dbReference>
<reference evidence="13" key="1">
    <citation type="submission" date="2025-08" db="UniProtKB">
        <authorList>
            <consortium name="RefSeq"/>
        </authorList>
    </citation>
    <scope>IDENTIFICATION</scope>
</reference>
<dbReference type="KEGG" id="bspl:114868346"/>
<sequence>MCFVLLRVLALTCYCTGTSSASASSDAALAFLGGAVILPCSHREASGGDIHTVEWSKQGLQPDVVFLYRDGCETFEMKHPDFEYRTSLVLKELKTGNVSLRISHVKLSDAGTYKCLKIWRNSTREVTNVQLVVVAVSEPKLSVVSADGAAVTLQCESGCSLPEPTMEFVDDQGTRLAAEAAHRGPEASGCSTVTRRMRLQSATTRVTCRVHQPQIGQSRDTEILIAGHRSFRPVVGILAVLVLVFGVGGTVLFLQRRLCGSGPNMMRTSGDQSIHITSNGAGNTFTCSCETLKAQVAELKRQLVQSNDTIDQLEKSLESNRSPVVCQHRQPTFVCTASADVPKATNMDASTSTDLQNRAPDLQHNGPDLQRNGPDLQHNGPNLQRNGPDLQHNGPDLQHNGPDLQRNGPDLQHNGPNLQRNGPDLQRMGPDLQRMGPDLQHNGPDLQRMGPDLQHMGPDLQRMGPDLQRNGPDLKRMGPDLQNRAPDLQGKGSNQQGNGPGIQRENSEPALRCLVQGNRRHSTFHPTASNTAPSTVISRRRLSRSISEYSTLPDPVSFKPPRRNSSGNTFPPVSPTRYSHVSHLKEESDPLITWDSK</sequence>
<keyword evidence="3 9" id="KW-0472">Membrane</keyword>
<dbReference type="GO" id="GO:1903037">
    <property type="term" value="P:regulation of leukocyte cell-cell adhesion"/>
    <property type="evidence" value="ECO:0007669"/>
    <property type="project" value="UniProtKB-ARBA"/>
</dbReference>
<dbReference type="GO" id="GO:0009897">
    <property type="term" value="C:external side of plasma membrane"/>
    <property type="evidence" value="ECO:0007669"/>
    <property type="project" value="TreeGrafter"/>
</dbReference>
<evidence type="ECO:0000256" key="5">
    <source>
        <dbReference type="ARBA" id="ARBA00023180"/>
    </source>
</evidence>
<keyword evidence="7" id="KW-0175">Coiled coil</keyword>
<dbReference type="InterPro" id="IPR050504">
    <property type="entry name" value="IgSF_BTN/MOG"/>
</dbReference>
<feature type="coiled-coil region" evidence="7">
    <location>
        <begin position="289"/>
        <end position="316"/>
    </location>
</feature>
<dbReference type="Gene3D" id="2.60.40.10">
    <property type="entry name" value="Immunoglobulins"/>
    <property type="match status" value="2"/>
</dbReference>
<evidence type="ECO:0000256" key="1">
    <source>
        <dbReference type="ARBA" id="ARBA00004370"/>
    </source>
</evidence>
<feature type="compositionally biased region" description="Polar residues" evidence="8">
    <location>
        <begin position="347"/>
        <end position="356"/>
    </location>
</feature>
<dbReference type="Gene3D" id="1.20.1480.30">
    <property type="entry name" value="Designed four-helix bundle protein"/>
    <property type="match status" value="1"/>
</dbReference>
<protein>
    <submittedName>
        <fullName evidence="13">Uncharacterized protein LOC114868346</fullName>
    </submittedName>
</protein>
<keyword evidence="12" id="KW-1185">Reference proteome</keyword>
<dbReference type="PROSITE" id="PS50835">
    <property type="entry name" value="IG_LIKE"/>
    <property type="match status" value="1"/>
</dbReference>
<keyword evidence="2 10" id="KW-0732">Signal</keyword>
<feature type="compositionally biased region" description="Polar residues" evidence="8">
    <location>
        <begin position="563"/>
        <end position="579"/>
    </location>
</feature>
<dbReference type="Pfam" id="PF07686">
    <property type="entry name" value="V-set"/>
    <property type="match status" value="1"/>
</dbReference>
<evidence type="ECO:0000259" key="11">
    <source>
        <dbReference type="PROSITE" id="PS50835"/>
    </source>
</evidence>
<feature type="region of interest" description="Disordered" evidence="8">
    <location>
        <begin position="344"/>
        <end position="506"/>
    </location>
</feature>
<evidence type="ECO:0000256" key="8">
    <source>
        <dbReference type="SAM" id="MobiDB-lite"/>
    </source>
</evidence>
<feature type="region of interest" description="Disordered" evidence="8">
    <location>
        <begin position="550"/>
        <end position="597"/>
    </location>
</feature>
<evidence type="ECO:0000256" key="10">
    <source>
        <dbReference type="SAM" id="SignalP"/>
    </source>
</evidence>
<evidence type="ECO:0000313" key="13">
    <source>
        <dbReference type="RefSeq" id="XP_029027662.1"/>
    </source>
</evidence>
<dbReference type="OrthoDB" id="10055806at2759"/>
<evidence type="ECO:0000256" key="3">
    <source>
        <dbReference type="ARBA" id="ARBA00023136"/>
    </source>
</evidence>
<feature type="region of interest" description="Disordered" evidence="8">
    <location>
        <begin position="521"/>
        <end position="540"/>
    </location>
</feature>
<dbReference type="GO" id="GO:0005102">
    <property type="term" value="F:signaling receptor binding"/>
    <property type="evidence" value="ECO:0007669"/>
    <property type="project" value="TreeGrafter"/>
</dbReference>
<evidence type="ECO:0000313" key="12">
    <source>
        <dbReference type="Proteomes" id="UP000515150"/>
    </source>
</evidence>
<keyword evidence="5" id="KW-0325">Glycoprotein</keyword>
<proteinExistence type="predicted"/>
<evidence type="ECO:0000256" key="7">
    <source>
        <dbReference type="SAM" id="Coils"/>
    </source>
</evidence>
<dbReference type="GeneID" id="114868346"/>
<keyword evidence="6" id="KW-0393">Immunoglobulin domain</keyword>
<evidence type="ECO:0000256" key="4">
    <source>
        <dbReference type="ARBA" id="ARBA00023157"/>
    </source>
</evidence>
<name>A0A6P7P5D0_BETSP</name>
<dbReference type="InterPro" id="IPR007110">
    <property type="entry name" value="Ig-like_dom"/>
</dbReference>
<accession>A0A6P7P5D0</accession>
<feature type="transmembrane region" description="Helical" evidence="9">
    <location>
        <begin position="234"/>
        <end position="254"/>
    </location>
</feature>
<dbReference type="InterPro" id="IPR053896">
    <property type="entry name" value="BTN3A2-like_Ig-C"/>
</dbReference>
<dbReference type="AlphaFoldDB" id="A0A6P7P5D0"/>
<dbReference type="SMART" id="SM00409">
    <property type="entry name" value="IG"/>
    <property type="match status" value="1"/>
</dbReference>
<evidence type="ECO:0000256" key="6">
    <source>
        <dbReference type="ARBA" id="ARBA00023319"/>
    </source>
</evidence>
<dbReference type="GO" id="GO:0001817">
    <property type="term" value="P:regulation of cytokine production"/>
    <property type="evidence" value="ECO:0007669"/>
    <property type="project" value="TreeGrafter"/>
</dbReference>
<dbReference type="RefSeq" id="XP_029027662.1">
    <property type="nucleotide sequence ID" value="XM_029171829.3"/>
</dbReference>
<dbReference type="PANTHER" id="PTHR24100:SF151">
    <property type="entry name" value="ICOS LIGAND"/>
    <property type="match status" value="1"/>
</dbReference>
<gene>
    <name evidence="13" type="primary">LOC114868346</name>
</gene>
<dbReference type="InParanoid" id="A0A6P7P5D0"/>
<feature type="signal peptide" evidence="10">
    <location>
        <begin position="1"/>
        <end position="20"/>
    </location>
</feature>
<evidence type="ECO:0000256" key="2">
    <source>
        <dbReference type="ARBA" id="ARBA00022729"/>
    </source>
</evidence>
<dbReference type="Proteomes" id="UP000515150">
    <property type="component" value="Chromosome 2"/>
</dbReference>
<evidence type="ECO:0000256" key="9">
    <source>
        <dbReference type="SAM" id="Phobius"/>
    </source>
</evidence>
<comment type="subcellular location">
    <subcellularLocation>
        <location evidence="1">Membrane</location>
    </subcellularLocation>
</comment>
<dbReference type="FunFam" id="2.60.40.10:FF:000142">
    <property type="entry name" value="V-set domain-containing T-cell activation inhibitor 1"/>
    <property type="match status" value="1"/>
</dbReference>
<feature type="chain" id="PRO_5028385113" evidence="10">
    <location>
        <begin position="21"/>
        <end position="597"/>
    </location>
</feature>
<organism evidence="12 13">
    <name type="scientific">Betta splendens</name>
    <name type="common">Siamese fighting fish</name>
    <dbReference type="NCBI Taxonomy" id="158456"/>
    <lineage>
        <taxon>Eukaryota</taxon>
        <taxon>Metazoa</taxon>
        <taxon>Chordata</taxon>
        <taxon>Craniata</taxon>
        <taxon>Vertebrata</taxon>
        <taxon>Euteleostomi</taxon>
        <taxon>Actinopterygii</taxon>
        <taxon>Neopterygii</taxon>
        <taxon>Teleostei</taxon>
        <taxon>Neoteleostei</taxon>
        <taxon>Acanthomorphata</taxon>
        <taxon>Anabantaria</taxon>
        <taxon>Anabantiformes</taxon>
        <taxon>Anabantoidei</taxon>
        <taxon>Osphronemidae</taxon>
        <taxon>Betta</taxon>
    </lineage>
</organism>